<evidence type="ECO:0000256" key="9">
    <source>
        <dbReference type="PIRNR" id="PIRNR000804"/>
    </source>
</evidence>
<dbReference type="Gene3D" id="3.10.150.10">
    <property type="entry name" value="DNA Polymerase III, subunit A, domain 2"/>
    <property type="match status" value="1"/>
</dbReference>
<evidence type="ECO:0000256" key="6">
    <source>
        <dbReference type="ARBA" id="ARBA00022705"/>
    </source>
</evidence>
<dbReference type="NCBIfam" id="TIGR00663">
    <property type="entry name" value="dnan"/>
    <property type="match status" value="1"/>
</dbReference>
<keyword evidence="5 9" id="KW-0548">Nucleotidyltransferase</keyword>
<dbReference type="Gene3D" id="3.70.10.10">
    <property type="match status" value="1"/>
</dbReference>
<dbReference type="PANTHER" id="PTHR30478">
    <property type="entry name" value="DNA POLYMERASE III SUBUNIT BETA"/>
    <property type="match status" value="1"/>
</dbReference>
<evidence type="ECO:0000313" key="14">
    <source>
        <dbReference type="Proteomes" id="UP000228700"/>
    </source>
</evidence>
<protein>
    <recommendedName>
        <fullName evidence="9">Beta sliding clamp</fullName>
    </recommendedName>
</protein>
<dbReference type="SMART" id="SM00480">
    <property type="entry name" value="POL3Bc"/>
    <property type="match status" value="1"/>
</dbReference>
<dbReference type="GO" id="GO:0009360">
    <property type="term" value="C:DNA polymerase III complex"/>
    <property type="evidence" value="ECO:0007669"/>
    <property type="project" value="InterPro"/>
</dbReference>
<dbReference type="PANTHER" id="PTHR30478:SF0">
    <property type="entry name" value="BETA SLIDING CLAMP"/>
    <property type="match status" value="1"/>
</dbReference>
<evidence type="ECO:0000256" key="2">
    <source>
        <dbReference type="ARBA" id="ARBA00010752"/>
    </source>
</evidence>
<dbReference type="InterPro" id="IPR022634">
    <property type="entry name" value="DNA_polIII_beta_N"/>
</dbReference>
<dbReference type="EMBL" id="PFEQ01000001">
    <property type="protein sequence ID" value="PJE74540.1"/>
    <property type="molecule type" value="Genomic_DNA"/>
</dbReference>
<dbReference type="Pfam" id="PF02768">
    <property type="entry name" value="DNA_pol3_beta_3"/>
    <property type="match status" value="1"/>
</dbReference>
<evidence type="ECO:0000259" key="12">
    <source>
        <dbReference type="Pfam" id="PF02768"/>
    </source>
</evidence>
<dbReference type="GO" id="GO:0008408">
    <property type="term" value="F:3'-5' exonuclease activity"/>
    <property type="evidence" value="ECO:0007669"/>
    <property type="project" value="InterPro"/>
</dbReference>
<comment type="caution">
    <text evidence="13">The sequence shown here is derived from an EMBL/GenBank/DDBJ whole genome shotgun (WGS) entry which is preliminary data.</text>
</comment>
<dbReference type="GO" id="GO:0005737">
    <property type="term" value="C:cytoplasm"/>
    <property type="evidence" value="ECO:0007669"/>
    <property type="project" value="UniProtKB-SubCell"/>
</dbReference>
<gene>
    <name evidence="13" type="primary">dnaN</name>
    <name evidence="13" type="ORF">COV01_00705</name>
</gene>
<proteinExistence type="inferred from homology"/>
<evidence type="ECO:0000256" key="5">
    <source>
        <dbReference type="ARBA" id="ARBA00022695"/>
    </source>
</evidence>
<evidence type="ECO:0000259" key="11">
    <source>
        <dbReference type="Pfam" id="PF02767"/>
    </source>
</evidence>
<dbReference type="GO" id="GO:0003887">
    <property type="term" value="F:DNA-directed DNA polymerase activity"/>
    <property type="evidence" value="ECO:0007669"/>
    <property type="project" value="UniProtKB-UniRule"/>
</dbReference>
<keyword evidence="4 9" id="KW-0808">Transferase</keyword>
<dbReference type="GO" id="GO:0006271">
    <property type="term" value="P:DNA strand elongation involved in DNA replication"/>
    <property type="evidence" value="ECO:0007669"/>
    <property type="project" value="TreeGrafter"/>
</dbReference>
<dbReference type="Pfam" id="PF00712">
    <property type="entry name" value="DNA_pol3_beta"/>
    <property type="match status" value="1"/>
</dbReference>
<accession>A0A2M8LD47</accession>
<dbReference type="InterPro" id="IPR022637">
    <property type="entry name" value="DNA_polIII_beta_cen"/>
</dbReference>
<dbReference type="InterPro" id="IPR022635">
    <property type="entry name" value="DNA_polIII_beta_C"/>
</dbReference>
<comment type="similarity">
    <text evidence="2 9">Belongs to the beta sliding clamp family.</text>
</comment>
<feature type="domain" description="DNA polymerase III beta sliding clamp central" evidence="11">
    <location>
        <begin position="129"/>
        <end position="242"/>
    </location>
</feature>
<feature type="domain" description="DNA polymerase III beta sliding clamp C-terminal" evidence="12">
    <location>
        <begin position="244"/>
        <end position="364"/>
    </location>
</feature>
<keyword evidence="3 9" id="KW-0963">Cytoplasm</keyword>
<sequence>MKIECVKDKLIEALNKVERITGKHLSLPILSCIYLKASNNELILRATNLDCGIEVYIPAKISGEGEIAFQGSILTSLLSGTQKDKNITIEAKDGSIIVSSSFNTSTIKTQSPEDFPTIPKLDTDKVIEIDPQLLVKGFKSVWYSASTSTVKPELASVYVYKEGNELIFVSTDSFRLAEKKVKVKDSVQFTPVIIPAKNISDITRILEGTKGDIKFFFDKNQIGIKGKDFYLMSRVIDATFPDYKQIIPKVFVSEALALKQDVSDALKTAHVFADKFNQLSVSIHPSKKFFEIATKNNDIGDFKSVLDATVSGQDLDINFNHRYVSDCLQAIEPDSISFSLAGQNKPMVIHGVSDKSFTYLVMPMNR</sequence>
<dbReference type="Pfam" id="PF02767">
    <property type="entry name" value="DNA_pol3_beta_2"/>
    <property type="match status" value="1"/>
</dbReference>
<organism evidence="13 14">
    <name type="scientific">Candidatus Taylorbacteria bacterium CG10_big_fil_rev_8_21_14_0_10_41_48</name>
    <dbReference type="NCBI Taxonomy" id="1975024"/>
    <lineage>
        <taxon>Bacteria</taxon>
        <taxon>Candidatus Tayloriibacteriota</taxon>
    </lineage>
</organism>
<dbReference type="InterPro" id="IPR046938">
    <property type="entry name" value="DNA_clamp_sf"/>
</dbReference>
<dbReference type="AlphaFoldDB" id="A0A2M8LD47"/>
<dbReference type="PIRSF" id="PIRSF000804">
    <property type="entry name" value="DNA_pol_III_b"/>
    <property type="match status" value="1"/>
</dbReference>
<feature type="domain" description="DNA polymerase III beta sliding clamp N-terminal" evidence="10">
    <location>
        <begin position="1"/>
        <end position="119"/>
    </location>
</feature>
<dbReference type="GO" id="GO:0003677">
    <property type="term" value="F:DNA binding"/>
    <property type="evidence" value="ECO:0007669"/>
    <property type="project" value="UniProtKB-UniRule"/>
</dbReference>
<comment type="subcellular location">
    <subcellularLocation>
        <location evidence="1 9">Cytoplasm</location>
    </subcellularLocation>
</comment>
<comment type="function">
    <text evidence="9">Confers DNA tethering and processivity to DNA polymerases and other proteins. Acts as a clamp, forming a ring around DNA (a reaction catalyzed by the clamp-loading complex) which diffuses in an ATP-independent manner freely and bidirectionally along dsDNA. Initially characterized for its ability to contact the catalytic subunit of DNA polymerase III (Pol III), a complex, multichain enzyme responsible for most of the replicative synthesis in bacteria; Pol III exhibits 3'-5' exonuclease proofreading activity. The beta chain is required for initiation of replication as well as for processivity of DNA replication.</text>
</comment>
<comment type="subunit">
    <text evidence="9">Forms a ring-shaped head-to-tail homodimer around DNA.</text>
</comment>
<evidence type="ECO:0000256" key="3">
    <source>
        <dbReference type="ARBA" id="ARBA00022490"/>
    </source>
</evidence>
<keyword evidence="6 9" id="KW-0235">DNA replication</keyword>
<dbReference type="Proteomes" id="UP000228700">
    <property type="component" value="Unassembled WGS sequence"/>
</dbReference>
<keyword evidence="7 9" id="KW-0239">DNA-directed DNA polymerase</keyword>
<evidence type="ECO:0000259" key="10">
    <source>
        <dbReference type="Pfam" id="PF00712"/>
    </source>
</evidence>
<reference evidence="14" key="1">
    <citation type="submission" date="2017-09" db="EMBL/GenBank/DDBJ databases">
        <title>Depth-based differentiation of microbial function through sediment-hosted aquifers and enrichment of novel symbionts in the deep terrestrial subsurface.</title>
        <authorList>
            <person name="Probst A.J."/>
            <person name="Ladd B."/>
            <person name="Jarett J.K."/>
            <person name="Geller-Mcgrath D.E."/>
            <person name="Sieber C.M.K."/>
            <person name="Emerson J.B."/>
            <person name="Anantharaman K."/>
            <person name="Thomas B.C."/>
            <person name="Malmstrom R."/>
            <person name="Stieglmeier M."/>
            <person name="Klingl A."/>
            <person name="Woyke T."/>
            <person name="Ryan C.M."/>
            <person name="Banfield J.F."/>
        </authorList>
    </citation>
    <scope>NUCLEOTIDE SEQUENCE [LARGE SCALE GENOMIC DNA]</scope>
</reference>
<name>A0A2M8LD47_9BACT</name>
<evidence type="ECO:0000256" key="8">
    <source>
        <dbReference type="ARBA" id="ARBA00023125"/>
    </source>
</evidence>
<keyword evidence="8" id="KW-0238">DNA-binding</keyword>
<evidence type="ECO:0000256" key="1">
    <source>
        <dbReference type="ARBA" id="ARBA00004496"/>
    </source>
</evidence>
<evidence type="ECO:0000256" key="4">
    <source>
        <dbReference type="ARBA" id="ARBA00022679"/>
    </source>
</evidence>
<dbReference type="SUPFAM" id="SSF55979">
    <property type="entry name" value="DNA clamp"/>
    <property type="match status" value="3"/>
</dbReference>
<evidence type="ECO:0000313" key="13">
    <source>
        <dbReference type="EMBL" id="PJE74540.1"/>
    </source>
</evidence>
<dbReference type="InterPro" id="IPR001001">
    <property type="entry name" value="DNA_polIII_beta"/>
</dbReference>
<evidence type="ECO:0000256" key="7">
    <source>
        <dbReference type="ARBA" id="ARBA00022932"/>
    </source>
</evidence>
<dbReference type="CDD" id="cd00140">
    <property type="entry name" value="beta_clamp"/>
    <property type="match status" value="1"/>
</dbReference>